<protein>
    <recommendedName>
        <fullName evidence="4">Lipoprotein</fullName>
    </recommendedName>
</protein>
<keyword evidence="1" id="KW-0812">Transmembrane</keyword>
<organism evidence="2 3">
    <name type="scientific">Streptococcus loxodontisalivarius</name>
    <dbReference type="NCBI Taxonomy" id="1349415"/>
    <lineage>
        <taxon>Bacteria</taxon>
        <taxon>Bacillati</taxon>
        <taxon>Bacillota</taxon>
        <taxon>Bacilli</taxon>
        <taxon>Lactobacillales</taxon>
        <taxon>Streptococcaceae</taxon>
        <taxon>Streptococcus</taxon>
    </lineage>
</organism>
<keyword evidence="1" id="KW-0472">Membrane</keyword>
<evidence type="ECO:0008006" key="4">
    <source>
        <dbReference type="Google" id="ProtNLM"/>
    </source>
</evidence>
<keyword evidence="1" id="KW-1133">Transmembrane helix</keyword>
<gene>
    <name evidence="2" type="ORF">JOC28_001058</name>
</gene>
<dbReference type="EMBL" id="JAFBEH010000019">
    <property type="protein sequence ID" value="MBM7642760.1"/>
    <property type="molecule type" value="Genomic_DNA"/>
</dbReference>
<proteinExistence type="predicted"/>
<evidence type="ECO:0000313" key="2">
    <source>
        <dbReference type="EMBL" id="MBM7642760.1"/>
    </source>
</evidence>
<name>A0ABS2PSS6_9STRE</name>
<evidence type="ECO:0000313" key="3">
    <source>
        <dbReference type="Proteomes" id="UP000697472"/>
    </source>
</evidence>
<reference evidence="2 3" key="1">
    <citation type="submission" date="2021-01" db="EMBL/GenBank/DDBJ databases">
        <title>Genomic Encyclopedia of Type Strains, Phase IV (KMG-IV): sequencing the most valuable type-strain genomes for metagenomic binning, comparative biology and taxonomic classification.</title>
        <authorList>
            <person name="Goeker M."/>
        </authorList>
    </citation>
    <scope>NUCLEOTIDE SEQUENCE [LARGE SCALE GENOMIC DNA]</scope>
    <source>
        <strain evidence="2 3">DSM 27382</strain>
    </source>
</reference>
<sequence length="208" mass="24043">MKKRKIIIVLVISVIIIACFSVINYVKKQEEVKEAQIQQVAKIKSVYLGYSRQYDPVEIAVQYYAADDYRVLLREYELDTQGVTGYINSSDINGEFSVEDFENAIEAVDISQSIKNYLLGKNSQLHFEDMSLEELKEFDIGVQAMENLSSDYRISDNFVSYISSKYWNNVDLTDELQELPILPDYSIDGETHTVSSIEEFLKYYKESN</sequence>
<dbReference type="Proteomes" id="UP000697472">
    <property type="component" value="Unassembled WGS sequence"/>
</dbReference>
<keyword evidence="3" id="KW-1185">Reference proteome</keyword>
<feature type="transmembrane region" description="Helical" evidence="1">
    <location>
        <begin position="6"/>
        <end position="26"/>
    </location>
</feature>
<comment type="caution">
    <text evidence="2">The sequence shown here is derived from an EMBL/GenBank/DDBJ whole genome shotgun (WGS) entry which is preliminary data.</text>
</comment>
<evidence type="ECO:0000256" key="1">
    <source>
        <dbReference type="SAM" id="Phobius"/>
    </source>
</evidence>
<dbReference type="PROSITE" id="PS51257">
    <property type="entry name" value="PROKAR_LIPOPROTEIN"/>
    <property type="match status" value="1"/>
</dbReference>
<accession>A0ABS2PSS6</accession>
<dbReference type="RefSeq" id="WP_205009601.1">
    <property type="nucleotide sequence ID" value="NZ_JAFBEH010000019.1"/>
</dbReference>